<accession>A0A4R8DQI6</accession>
<comment type="caution">
    <text evidence="1">The sequence shown here is derived from an EMBL/GenBank/DDBJ whole genome shotgun (WGS) entry which is preliminary data.</text>
</comment>
<proteinExistence type="predicted"/>
<sequence>MKTNVPAANGQTSRMLKMVWKKFLEQFESPSTRNYRRLKEFLG</sequence>
<gene>
    <name evidence="1" type="ORF">EDB95_0674</name>
</gene>
<dbReference type="EMBL" id="SODV01000001">
    <property type="protein sequence ID" value="TDW99664.1"/>
    <property type="molecule type" value="Genomic_DNA"/>
</dbReference>
<organism evidence="1 2">
    <name type="scientific">Dinghuibacter silviterrae</name>
    <dbReference type="NCBI Taxonomy" id="1539049"/>
    <lineage>
        <taxon>Bacteria</taxon>
        <taxon>Pseudomonadati</taxon>
        <taxon>Bacteroidota</taxon>
        <taxon>Chitinophagia</taxon>
        <taxon>Chitinophagales</taxon>
        <taxon>Chitinophagaceae</taxon>
        <taxon>Dinghuibacter</taxon>
    </lineage>
</organism>
<name>A0A4R8DQI6_9BACT</name>
<dbReference type="AlphaFoldDB" id="A0A4R8DQI6"/>
<evidence type="ECO:0000313" key="1">
    <source>
        <dbReference type="EMBL" id="TDW99664.1"/>
    </source>
</evidence>
<protein>
    <submittedName>
        <fullName evidence="1">Uncharacterized protein</fullName>
    </submittedName>
</protein>
<evidence type="ECO:0000313" key="2">
    <source>
        <dbReference type="Proteomes" id="UP000294498"/>
    </source>
</evidence>
<reference evidence="1 2" key="1">
    <citation type="submission" date="2019-03" db="EMBL/GenBank/DDBJ databases">
        <title>Genomic Encyclopedia of Type Strains, Phase IV (KMG-IV): sequencing the most valuable type-strain genomes for metagenomic binning, comparative biology and taxonomic classification.</title>
        <authorList>
            <person name="Goeker M."/>
        </authorList>
    </citation>
    <scope>NUCLEOTIDE SEQUENCE [LARGE SCALE GENOMIC DNA]</scope>
    <source>
        <strain evidence="1 2">DSM 100059</strain>
    </source>
</reference>
<dbReference type="Proteomes" id="UP000294498">
    <property type="component" value="Unassembled WGS sequence"/>
</dbReference>
<keyword evidence="2" id="KW-1185">Reference proteome</keyword>